<protein>
    <submittedName>
        <fullName evidence="1">Uncharacterized protein</fullName>
    </submittedName>
</protein>
<evidence type="ECO:0000313" key="2">
    <source>
        <dbReference type="Proteomes" id="UP000294847"/>
    </source>
</evidence>
<organism evidence="1 2">
    <name type="scientific">Pyricularia oryzae</name>
    <name type="common">Rice blast fungus</name>
    <name type="synonym">Magnaporthe oryzae</name>
    <dbReference type="NCBI Taxonomy" id="318829"/>
    <lineage>
        <taxon>Eukaryota</taxon>
        <taxon>Fungi</taxon>
        <taxon>Dikarya</taxon>
        <taxon>Ascomycota</taxon>
        <taxon>Pezizomycotina</taxon>
        <taxon>Sordariomycetes</taxon>
        <taxon>Sordariomycetidae</taxon>
        <taxon>Magnaporthales</taxon>
        <taxon>Pyriculariaceae</taxon>
        <taxon>Pyricularia</taxon>
    </lineage>
</organism>
<name>A0A4V1C787_PYROR</name>
<dbReference type="Proteomes" id="UP000294847">
    <property type="component" value="Chromosome 5"/>
</dbReference>
<sequence>MSAGRQCACPGNWAGGTIGAGYRKLLITTQPRQTEIGMGATAHNSGARSQKRPVIWAAEAGQCGSCESLVGFDGRQVWSCRSPLSGFCGTLALATRPAALHR</sequence>
<reference evidence="1 2" key="1">
    <citation type="journal article" date="2019" name="Mol. Biol. Evol.">
        <title>Blast fungal genomes show frequent chromosomal changes, gene gains and losses, and effector gene turnover.</title>
        <authorList>
            <person name="Gomez Luciano L.B."/>
            <person name="Jason Tsai I."/>
            <person name="Chuma I."/>
            <person name="Tosa Y."/>
            <person name="Chen Y.H."/>
            <person name="Li J.Y."/>
            <person name="Li M.Y."/>
            <person name="Jade Lu M.Y."/>
            <person name="Nakayashiki H."/>
            <person name="Li W.H."/>
        </authorList>
    </citation>
    <scope>NUCLEOTIDE SEQUENCE [LARGE SCALE GENOMIC DNA]</scope>
    <source>
        <strain evidence="1">MZ5-1-6</strain>
    </source>
</reference>
<evidence type="ECO:0000313" key="1">
    <source>
        <dbReference type="EMBL" id="QBZ62528.1"/>
    </source>
</evidence>
<gene>
    <name evidence="1" type="ORF">PoMZ_11410</name>
</gene>
<dbReference type="AlphaFoldDB" id="A0A4V1C787"/>
<accession>A0A4V1C787</accession>
<dbReference type="EMBL" id="CP034208">
    <property type="protein sequence ID" value="QBZ62528.1"/>
    <property type="molecule type" value="Genomic_DNA"/>
</dbReference>
<proteinExistence type="predicted"/>